<reference evidence="5 6" key="1">
    <citation type="journal article" date="2017" name="Front. Microbiol.">
        <title>Labilibaculum manganireducens gen. nov., sp. nov. and Labilibaculum filiforme sp. nov., Novel Bacteroidetes Isolated from Subsurface Sediments of the Baltic Sea.</title>
        <authorList>
            <person name="Vandieken V."/>
            <person name="Marshall I.P."/>
            <person name="Niemann H."/>
            <person name="Engelen B."/>
            <person name="Cypionka H."/>
        </authorList>
    </citation>
    <scope>NUCLEOTIDE SEQUENCE [LARGE SCALE GENOMIC DNA]</scope>
    <source>
        <strain evidence="5 6">59.16B</strain>
    </source>
</reference>
<accession>A0A2N3HQD8</accession>
<dbReference type="InterPro" id="IPR027417">
    <property type="entry name" value="P-loop_NTPase"/>
</dbReference>
<keyword evidence="2" id="KW-0067">ATP-binding</keyword>
<dbReference type="Pfam" id="PF00488">
    <property type="entry name" value="MutS_V"/>
    <property type="match status" value="1"/>
</dbReference>
<keyword evidence="1" id="KW-0547">Nucleotide-binding</keyword>
<dbReference type="EMBL" id="MVDD01000031">
    <property type="protein sequence ID" value="PKQ60261.1"/>
    <property type="molecule type" value="Genomic_DNA"/>
</dbReference>
<evidence type="ECO:0000259" key="4">
    <source>
        <dbReference type="SMART" id="SM00534"/>
    </source>
</evidence>
<dbReference type="InterPro" id="IPR036187">
    <property type="entry name" value="DNA_mismatch_repair_MutS_sf"/>
</dbReference>
<dbReference type="GO" id="GO:0005524">
    <property type="term" value="F:ATP binding"/>
    <property type="evidence" value="ECO:0007669"/>
    <property type="project" value="UniProtKB-KW"/>
</dbReference>
<sequence>MGDYQARFCERLRVRLPLPTRPSAVTGNTKTRKYTSNDSMKFELDQQTIKDLEIFGGGKSTKSIFNFYDCTNTIGGRDFLMRIMGNPTTDLQELINRKSSIKFFSDYKIDLVFNESQFDFINCYCKLNISPLKDNVLDAFFQDLSYKLKPNNDYYIIQTGILQLKHLFFYLKEFVNDIQQFDIPTKLKDDFTFISGFIDKKDFDILAEIKNKIKNRHLNRLDYLFRDKYKNELLNLIKVLYKLDAYNSVGKTANNKNLSYPEYVETSVPTLTIKNLYHPLLDNAVPYSFNFTEDNNLCFLTGPNMAGKSTFLKSLGLSVYISHLGFPVTASSLTTTVYNGIITTINLSDNMDKGYSHFYSEVTRVKETALKIKDKKRLFVIFDELFRGTNVKDAFDASLIIIKAFAKIKNSSFCISTHITEVAKEIDKIDSVAFNYFDSKLVKNVPLYEYLLKEGVSHERLGMYIVKNEKIVEILDSINEN</sequence>
<dbReference type="InterPro" id="IPR000432">
    <property type="entry name" value="DNA_mismatch_repair_MutS_C"/>
</dbReference>
<evidence type="ECO:0000313" key="5">
    <source>
        <dbReference type="EMBL" id="PKQ60261.1"/>
    </source>
</evidence>
<dbReference type="GO" id="GO:0140664">
    <property type="term" value="F:ATP-dependent DNA damage sensor activity"/>
    <property type="evidence" value="ECO:0007669"/>
    <property type="project" value="InterPro"/>
</dbReference>
<dbReference type="SUPFAM" id="SSF52540">
    <property type="entry name" value="P-loop containing nucleoside triphosphate hydrolases"/>
    <property type="match status" value="1"/>
</dbReference>
<dbReference type="InterPro" id="IPR045076">
    <property type="entry name" value="MutS"/>
</dbReference>
<dbReference type="RefSeq" id="WP_101263562.1">
    <property type="nucleotide sequence ID" value="NZ_MVDD01000031.1"/>
</dbReference>
<evidence type="ECO:0000313" key="6">
    <source>
        <dbReference type="Proteomes" id="UP000233535"/>
    </source>
</evidence>
<organism evidence="5 6">
    <name type="scientific">Labilibaculum filiforme</name>
    <dbReference type="NCBI Taxonomy" id="1940526"/>
    <lineage>
        <taxon>Bacteria</taxon>
        <taxon>Pseudomonadati</taxon>
        <taxon>Bacteroidota</taxon>
        <taxon>Bacteroidia</taxon>
        <taxon>Marinilabiliales</taxon>
        <taxon>Marinifilaceae</taxon>
        <taxon>Labilibaculum</taxon>
    </lineage>
</organism>
<keyword evidence="3" id="KW-0238">DNA-binding</keyword>
<dbReference type="AlphaFoldDB" id="A0A2N3HQD8"/>
<dbReference type="PANTHER" id="PTHR11361:SF34">
    <property type="entry name" value="DNA MISMATCH REPAIR PROTEIN MSH1, MITOCHONDRIAL"/>
    <property type="match status" value="1"/>
</dbReference>
<proteinExistence type="predicted"/>
<comment type="caution">
    <text evidence="5">The sequence shown here is derived from an EMBL/GenBank/DDBJ whole genome shotgun (WGS) entry which is preliminary data.</text>
</comment>
<evidence type="ECO:0000256" key="1">
    <source>
        <dbReference type="ARBA" id="ARBA00022741"/>
    </source>
</evidence>
<evidence type="ECO:0000256" key="3">
    <source>
        <dbReference type="ARBA" id="ARBA00023125"/>
    </source>
</evidence>
<name>A0A2N3HQD8_9BACT</name>
<dbReference type="GO" id="GO:0030983">
    <property type="term" value="F:mismatched DNA binding"/>
    <property type="evidence" value="ECO:0007669"/>
    <property type="project" value="InterPro"/>
</dbReference>
<dbReference type="Gene3D" id="3.40.50.300">
    <property type="entry name" value="P-loop containing nucleotide triphosphate hydrolases"/>
    <property type="match status" value="1"/>
</dbReference>
<feature type="domain" description="DNA mismatch repair proteins mutS family" evidence="4">
    <location>
        <begin position="295"/>
        <end position="480"/>
    </location>
</feature>
<evidence type="ECO:0000256" key="2">
    <source>
        <dbReference type="ARBA" id="ARBA00022840"/>
    </source>
</evidence>
<dbReference type="Gene3D" id="1.10.1420.10">
    <property type="match status" value="1"/>
</dbReference>
<dbReference type="GO" id="GO:0006298">
    <property type="term" value="P:mismatch repair"/>
    <property type="evidence" value="ECO:0007669"/>
    <property type="project" value="InterPro"/>
</dbReference>
<dbReference type="Proteomes" id="UP000233535">
    <property type="component" value="Unassembled WGS sequence"/>
</dbReference>
<dbReference type="PANTHER" id="PTHR11361">
    <property type="entry name" value="DNA MISMATCH REPAIR PROTEIN MUTS FAMILY MEMBER"/>
    <property type="match status" value="1"/>
</dbReference>
<keyword evidence="6" id="KW-1185">Reference proteome</keyword>
<dbReference type="SMART" id="SM00534">
    <property type="entry name" value="MUTSac"/>
    <property type="match status" value="1"/>
</dbReference>
<dbReference type="SUPFAM" id="SSF48334">
    <property type="entry name" value="DNA repair protein MutS, domain III"/>
    <property type="match status" value="1"/>
</dbReference>
<dbReference type="OrthoDB" id="9802448at2"/>
<protein>
    <recommendedName>
        <fullName evidence="4">DNA mismatch repair proteins mutS family domain-containing protein</fullName>
    </recommendedName>
</protein>
<gene>
    <name evidence="5" type="ORF">BZG02_20165</name>
</gene>